<dbReference type="EMBL" id="JBHMDO010000042">
    <property type="protein sequence ID" value="MFB9329477.1"/>
    <property type="molecule type" value="Genomic_DNA"/>
</dbReference>
<gene>
    <name evidence="4" type="ORF">ACFFSY_26360</name>
</gene>
<dbReference type="Proteomes" id="UP001589747">
    <property type="component" value="Unassembled WGS sequence"/>
</dbReference>
<proteinExistence type="inferred from homology"/>
<comment type="similarity">
    <text evidence="1">Belongs to the GTP cyclohydrolase I type 2/NIF3 family.</text>
</comment>
<evidence type="ECO:0000256" key="2">
    <source>
        <dbReference type="ARBA" id="ARBA00022112"/>
    </source>
</evidence>
<evidence type="ECO:0000256" key="3">
    <source>
        <dbReference type="ARBA" id="ARBA00022723"/>
    </source>
</evidence>
<evidence type="ECO:0000313" key="5">
    <source>
        <dbReference type="Proteomes" id="UP001589747"/>
    </source>
</evidence>
<keyword evidence="5" id="KW-1185">Reference proteome</keyword>
<organism evidence="4 5">
    <name type="scientific">Paenibacillus aurantiacus</name>
    <dbReference type="NCBI Taxonomy" id="1936118"/>
    <lineage>
        <taxon>Bacteria</taxon>
        <taxon>Bacillati</taxon>
        <taxon>Bacillota</taxon>
        <taxon>Bacilli</taxon>
        <taxon>Bacillales</taxon>
        <taxon>Paenibacillaceae</taxon>
        <taxon>Paenibacillus</taxon>
    </lineage>
</organism>
<keyword evidence="3" id="KW-0479">Metal-binding</keyword>
<dbReference type="Gene3D" id="3.40.1390.30">
    <property type="entry name" value="NIF3 (NGG1p interacting factor 3)-like"/>
    <property type="match status" value="2"/>
</dbReference>
<reference evidence="4 5" key="1">
    <citation type="submission" date="2024-09" db="EMBL/GenBank/DDBJ databases">
        <authorList>
            <person name="Sun Q."/>
            <person name="Mori K."/>
        </authorList>
    </citation>
    <scope>NUCLEOTIDE SEQUENCE [LARGE SCALE GENOMIC DNA]</scope>
    <source>
        <strain evidence="4 5">TISTR 2452</strain>
    </source>
</reference>
<dbReference type="PANTHER" id="PTHR13799:SF14">
    <property type="entry name" value="GTP CYCLOHYDROLASE 1 TYPE 2 HOMOLOG"/>
    <property type="match status" value="1"/>
</dbReference>
<sequence length="265" mass="28884">MSITMQDVIAELRGTVPPIADTADTLEGGTPETPVTGIAVAFMPTQAVIEQAVALGANLLVVHESPYYNHRPEHAAHLANDPVCQAKRDFLRQSGLAIYRHHDYCHRLQPDPIMTGLLQSLGWEAHVEAMLPTAAVLRVPAMRVSELVAYVKAKLSLPYVRLAGTPDVRCERIGVLVGYRGGGANAIPLFREHELDLIVAGEGPEWETPEYVRDAASQGSPKSLLAIGHAESEEPGMRVVAAQLRDRYSELPVHFIPGQPVFRVL</sequence>
<dbReference type="RefSeq" id="WP_377499779.1">
    <property type="nucleotide sequence ID" value="NZ_JBHMDO010000042.1"/>
</dbReference>
<dbReference type="InterPro" id="IPR036069">
    <property type="entry name" value="DUF34/NIF3_sf"/>
</dbReference>
<evidence type="ECO:0000256" key="1">
    <source>
        <dbReference type="ARBA" id="ARBA00006964"/>
    </source>
</evidence>
<evidence type="ECO:0000313" key="4">
    <source>
        <dbReference type="EMBL" id="MFB9329477.1"/>
    </source>
</evidence>
<dbReference type="InterPro" id="IPR002678">
    <property type="entry name" value="DUF34/NIF3"/>
</dbReference>
<dbReference type="Pfam" id="PF01784">
    <property type="entry name" value="DUF34_NIF3"/>
    <property type="match status" value="1"/>
</dbReference>
<name>A0ABV5KW74_9BACL</name>
<dbReference type="SUPFAM" id="SSF102705">
    <property type="entry name" value="NIF3 (NGG1p interacting factor 3)-like"/>
    <property type="match status" value="1"/>
</dbReference>
<accession>A0ABV5KW74</accession>
<protein>
    <recommendedName>
        <fullName evidence="2">GTP cyclohydrolase 1 type 2 homolog</fullName>
    </recommendedName>
</protein>
<comment type="caution">
    <text evidence="4">The sequence shown here is derived from an EMBL/GenBank/DDBJ whole genome shotgun (WGS) entry which is preliminary data.</text>
</comment>
<dbReference type="PANTHER" id="PTHR13799">
    <property type="entry name" value="NGG1 INTERACTING FACTOR 3"/>
    <property type="match status" value="1"/>
</dbReference>